<dbReference type="Proteomes" id="UP001652581">
    <property type="component" value="Chromosome 3"/>
</dbReference>
<feature type="domain" description="Cyclin N-terminal" evidence="2">
    <location>
        <begin position="212"/>
        <end position="269"/>
    </location>
</feature>
<dbReference type="InterPro" id="IPR036915">
    <property type="entry name" value="Cyclin-like_sf"/>
</dbReference>
<name>A0ABM5CXN7_VICPA</name>
<evidence type="ECO:0000256" key="1">
    <source>
        <dbReference type="SAM" id="MobiDB-lite"/>
    </source>
</evidence>
<evidence type="ECO:0000259" key="2">
    <source>
        <dbReference type="Pfam" id="PF00134"/>
    </source>
</evidence>
<organism evidence="3 4">
    <name type="scientific">Vicugna pacos</name>
    <name type="common">Alpaca</name>
    <name type="synonym">Lama pacos</name>
    <dbReference type="NCBI Taxonomy" id="30538"/>
    <lineage>
        <taxon>Eukaryota</taxon>
        <taxon>Metazoa</taxon>
        <taxon>Chordata</taxon>
        <taxon>Craniata</taxon>
        <taxon>Vertebrata</taxon>
        <taxon>Euteleostomi</taxon>
        <taxon>Mammalia</taxon>
        <taxon>Eutheria</taxon>
        <taxon>Laurasiatheria</taxon>
        <taxon>Artiodactyla</taxon>
        <taxon>Tylopoda</taxon>
        <taxon>Camelidae</taxon>
        <taxon>Vicugna</taxon>
    </lineage>
</organism>
<sequence>MASGGQPPPQTLASEVGPVQRPGESPDATALRCLLSPPPWEVSLPAASRSFPEAYQRGAARLPAPSGTGPRLRATQARQAARPVPALAMWKPPPPPRDLGQCLLEPKDWAGAVDERQLDAHLTQALGREARLWRGGQLQAPVLARGPPRSTFVPVLTRAPDAAGFRLHPGSGEPHPGVSTFPRCVPCTRQEAALSGILTETQVEICDAFQEVMLWLLRIENIFDFSQTTFNLALSIFSRLMVSVKIKKHLLHCVTITSLRLAAKVNEEEEVCIPGSSFSAAFEVSGCVTLGALKFPERIVEPPPFLQGLPRLISGTKGA</sequence>
<feature type="region of interest" description="Disordered" evidence="1">
    <location>
        <begin position="1"/>
        <end position="32"/>
    </location>
</feature>
<keyword evidence="3" id="KW-1185">Reference proteome</keyword>
<evidence type="ECO:0000313" key="4">
    <source>
        <dbReference type="RefSeq" id="XP_072813415.1"/>
    </source>
</evidence>
<dbReference type="InterPro" id="IPR006671">
    <property type="entry name" value="Cyclin_N"/>
</dbReference>
<proteinExistence type="predicted"/>
<dbReference type="GeneID" id="102526834"/>
<dbReference type="Pfam" id="PF00134">
    <property type="entry name" value="Cyclin_N"/>
    <property type="match status" value="1"/>
</dbReference>
<dbReference type="Gene3D" id="1.10.472.10">
    <property type="entry name" value="Cyclin-like"/>
    <property type="match status" value="1"/>
</dbReference>
<protein>
    <submittedName>
        <fullName evidence="4">Cyclin-I2 isoform X1</fullName>
    </submittedName>
</protein>
<dbReference type="SUPFAM" id="SSF47954">
    <property type="entry name" value="Cyclin-like"/>
    <property type="match status" value="1"/>
</dbReference>
<reference evidence="4" key="1">
    <citation type="submission" date="2025-08" db="UniProtKB">
        <authorList>
            <consortium name="RefSeq"/>
        </authorList>
    </citation>
    <scope>IDENTIFICATION</scope>
</reference>
<feature type="compositionally biased region" description="Pro residues" evidence="1">
    <location>
        <begin position="1"/>
        <end position="10"/>
    </location>
</feature>
<accession>A0ABM5CXN7</accession>
<dbReference type="RefSeq" id="XP_072813415.1">
    <property type="nucleotide sequence ID" value="XM_072957314.1"/>
</dbReference>
<gene>
    <name evidence="4" type="primary">CCNI2</name>
</gene>
<evidence type="ECO:0000313" key="3">
    <source>
        <dbReference type="Proteomes" id="UP001652581"/>
    </source>
</evidence>